<keyword evidence="3" id="KW-1185">Reference proteome</keyword>
<evidence type="ECO:0000259" key="1">
    <source>
        <dbReference type="Pfam" id="PF21751"/>
    </source>
</evidence>
<dbReference type="OrthoDB" id="238856at2"/>
<dbReference type="RefSeq" id="WP_149108412.1">
    <property type="nucleotide sequence ID" value="NZ_CP042425.1"/>
</dbReference>
<dbReference type="SUPFAM" id="SSF143597">
    <property type="entry name" value="YojJ-like"/>
    <property type="match status" value="1"/>
</dbReference>
<dbReference type="Proteomes" id="UP000324974">
    <property type="component" value="Chromosome"/>
</dbReference>
<gene>
    <name evidence="2" type="ORF">PX52LOC_00294</name>
</gene>
<feature type="domain" description="Probable sensor" evidence="1">
    <location>
        <begin position="35"/>
        <end position="110"/>
    </location>
</feature>
<dbReference type="Pfam" id="PF21751">
    <property type="entry name" value="DACNV"/>
    <property type="match status" value="1"/>
</dbReference>
<evidence type="ECO:0000313" key="2">
    <source>
        <dbReference type="EMBL" id="QEL13437.1"/>
    </source>
</evidence>
<accession>A0A5C1A4W2</accession>
<dbReference type="KEGG" id="lrs:PX52LOC_00294"/>
<reference evidence="3" key="1">
    <citation type="submission" date="2019-08" db="EMBL/GenBank/DDBJ databases">
        <title>Limnoglobus roseus gen. nov., sp. nov., a novel freshwater planctomycete with a giant genome from the family Gemmataceae.</title>
        <authorList>
            <person name="Kulichevskaya I.S."/>
            <person name="Naumoff D.G."/>
            <person name="Miroshnikov K."/>
            <person name="Ivanova A."/>
            <person name="Philippov D.A."/>
            <person name="Hakobyan A."/>
            <person name="Rijpstra I.C."/>
            <person name="Sinninghe Damste J.S."/>
            <person name="Liesack W."/>
            <person name="Dedysh S.N."/>
        </authorList>
    </citation>
    <scope>NUCLEOTIDE SEQUENCE [LARGE SCALE GENOMIC DNA]</scope>
    <source>
        <strain evidence="3">PX52</strain>
    </source>
</reference>
<dbReference type="EMBL" id="CP042425">
    <property type="protein sequence ID" value="QEL13437.1"/>
    <property type="molecule type" value="Genomic_DNA"/>
</dbReference>
<name>A0A5C1A4W2_9BACT</name>
<proteinExistence type="predicted"/>
<dbReference type="AlphaFoldDB" id="A0A5C1A4W2"/>
<organism evidence="2 3">
    <name type="scientific">Limnoglobus roseus</name>
    <dbReference type="NCBI Taxonomy" id="2598579"/>
    <lineage>
        <taxon>Bacteria</taxon>
        <taxon>Pseudomonadati</taxon>
        <taxon>Planctomycetota</taxon>
        <taxon>Planctomycetia</taxon>
        <taxon>Gemmatales</taxon>
        <taxon>Gemmataceae</taxon>
        <taxon>Limnoglobus</taxon>
    </lineage>
</organism>
<dbReference type="InterPro" id="IPR048551">
    <property type="entry name" value="DACNV"/>
</dbReference>
<protein>
    <recommendedName>
        <fullName evidence="1">Probable sensor domain-containing protein</fullName>
    </recommendedName>
</protein>
<dbReference type="InterPro" id="IPR036888">
    <property type="entry name" value="DNA_integrity_DisA_N_sf"/>
</dbReference>
<evidence type="ECO:0000313" key="3">
    <source>
        <dbReference type="Proteomes" id="UP000324974"/>
    </source>
</evidence>
<sequence>MADEDLHPAALLAAHVLRATSTTRHLTAGHAGGFLPGAAATHRILRLAYDASLLEEEGRFPSVRIVCHHAEPTVRFTDEVPLSHADALRRIAPTARRRGSALALRADDPADIRCRGVYEFADVIDPVSLRGRAGSWETTAEILSGTLFSARIEGPGRIRAGFLPADAFLLRGGEVRRRRYWTDVGPVEAVIATAAENLLGSLPDDVEVLQKWVVSTPGQTLTLLGRMLGHLLSSTAEAGRGGTFVVLLGDQGADVRSGYPSVVDMRKVYRDAIIGALNDSNHEDLGSFARAWAMWRTTLFKVVEQVAGLSSVDGCVVFDRNFSLSRFGAKLYFEGKRELPDELKGTGTRHSSTYHFCCENPALAFVISQDGHLTAICSTQPGAAEVHRDLDPGLTWIQQ</sequence>